<dbReference type="Gene3D" id="1.20.1250.20">
    <property type="entry name" value="MFS general substrate transporter like domains"/>
    <property type="match status" value="1"/>
</dbReference>
<feature type="transmembrane region" description="Helical" evidence="8">
    <location>
        <begin position="310"/>
        <end position="331"/>
    </location>
</feature>
<dbReference type="InterPro" id="IPR036259">
    <property type="entry name" value="MFS_trans_sf"/>
</dbReference>
<feature type="transmembrane region" description="Helical" evidence="8">
    <location>
        <begin position="171"/>
        <end position="193"/>
    </location>
</feature>
<evidence type="ECO:0000256" key="6">
    <source>
        <dbReference type="ARBA" id="ARBA00023251"/>
    </source>
</evidence>
<evidence type="ECO:0000256" key="3">
    <source>
        <dbReference type="ARBA" id="ARBA00022692"/>
    </source>
</evidence>
<evidence type="ECO:0000313" key="10">
    <source>
        <dbReference type="EMBL" id="GAA3500821.1"/>
    </source>
</evidence>
<feature type="transmembrane region" description="Helical" evidence="8">
    <location>
        <begin position="114"/>
        <end position="135"/>
    </location>
</feature>
<keyword evidence="11" id="KW-1185">Reference proteome</keyword>
<dbReference type="InterPro" id="IPR011701">
    <property type="entry name" value="MFS"/>
</dbReference>
<evidence type="ECO:0000313" key="11">
    <source>
        <dbReference type="Proteomes" id="UP001501455"/>
    </source>
</evidence>
<evidence type="ECO:0000259" key="9">
    <source>
        <dbReference type="PROSITE" id="PS50850"/>
    </source>
</evidence>
<dbReference type="PANTHER" id="PTHR42718:SF9">
    <property type="entry name" value="MAJOR FACILITATOR SUPERFAMILY MULTIDRUG TRANSPORTER MFSC"/>
    <property type="match status" value="1"/>
</dbReference>
<feature type="transmembrane region" description="Helical" evidence="8">
    <location>
        <begin position="237"/>
        <end position="254"/>
    </location>
</feature>
<dbReference type="CDD" id="cd17321">
    <property type="entry name" value="MFS_MMR_MDR_like"/>
    <property type="match status" value="1"/>
</dbReference>
<keyword evidence="5 8" id="KW-0472">Membrane</keyword>
<dbReference type="GeneID" id="96647851"/>
<gene>
    <name evidence="10" type="ORF">GCM10019016_079280</name>
</gene>
<comment type="caution">
    <text evidence="10">The sequence shown here is derived from an EMBL/GenBank/DDBJ whole genome shotgun (WGS) entry which is preliminary data.</text>
</comment>
<dbReference type="PROSITE" id="PS50850">
    <property type="entry name" value="MFS"/>
    <property type="match status" value="1"/>
</dbReference>
<feature type="transmembrane region" description="Helical" evidence="8">
    <location>
        <begin position="57"/>
        <end position="77"/>
    </location>
</feature>
<feature type="transmembrane region" description="Helical" evidence="8">
    <location>
        <begin position="369"/>
        <end position="389"/>
    </location>
</feature>
<reference evidence="11" key="1">
    <citation type="journal article" date="2019" name="Int. J. Syst. Evol. Microbiol.">
        <title>The Global Catalogue of Microorganisms (GCM) 10K type strain sequencing project: providing services to taxonomists for standard genome sequencing and annotation.</title>
        <authorList>
            <consortium name="The Broad Institute Genomics Platform"/>
            <consortium name="The Broad Institute Genome Sequencing Center for Infectious Disease"/>
            <person name="Wu L."/>
            <person name="Ma J."/>
        </authorList>
    </citation>
    <scope>NUCLEOTIDE SEQUENCE [LARGE SCALE GENOMIC DNA]</scope>
    <source>
        <strain evidence="11">JCM 4816</strain>
    </source>
</reference>
<dbReference type="PANTHER" id="PTHR42718">
    <property type="entry name" value="MAJOR FACILITATOR SUPERFAMILY MULTIDRUG TRANSPORTER MFSC"/>
    <property type="match status" value="1"/>
</dbReference>
<feature type="transmembrane region" description="Helical" evidence="8">
    <location>
        <begin position="274"/>
        <end position="298"/>
    </location>
</feature>
<name>A0ABP6U2Q1_9ACTN</name>
<evidence type="ECO:0000256" key="1">
    <source>
        <dbReference type="ARBA" id="ARBA00004651"/>
    </source>
</evidence>
<accession>A0ABP6U2Q1</accession>
<feature type="transmembrane region" description="Helical" evidence="8">
    <location>
        <begin position="84"/>
        <end position="102"/>
    </location>
</feature>
<evidence type="ECO:0000256" key="5">
    <source>
        <dbReference type="ARBA" id="ARBA00023136"/>
    </source>
</evidence>
<evidence type="ECO:0000256" key="4">
    <source>
        <dbReference type="ARBA" id="ARBA00022989"/>
    </source>
</evidence>
<keyword evidence="3 8" id="KW-0812">Transmembrane</keyword>
<dbReference type="SUPFAM" id="SSF103473">
    <property type="entry name" value="MFS general substrate transporter"/>
    <property type="match status" value="1"/>
</dbReference>
<comment type="subcellular location">
    <subcellularLocation>
        <location evidence="1">Cell membrane</location>
        <topology evidence="1">Multi-pass membrane protein</topology>
    </subcellularLocation>
</comment>
<feature type="transmembrane region" description="Helical" evidence="8">
    <location>
        <begin position="410"/>
        <end position="428"/>
    </location>
</feature>
<dbReference type="Pfam" id="PF07690">
    <property type="entry name" value="MFS_1"/>
    <property type="match status" value="1"/>
</dbReference>
<evidence type="ECO:0000256" key="7">
    <source>
        <dbReference type="SAM" id="MobiDB-lite"/>
    </source>
</evidence>
<keyword evidence="4 8" id="KW-1133">Transmembrane helix</keyword>
<evidence type="ECO:0000256" key="8">
    <source>
        <dbReference type="SAM" id="Phobius"/>
    </source>
</evidence>
<keyword evidence="6" id="KW-0046">Antibiotic resistance</keyword>
<feature type="transmembrane region" description="Helical" evidence="8">
    <location>
        <begin position="338"/>
        <end position="357"/>
    </location>
</feature>
<organism evidence="10 11">
    <name type="scientific">Streptomyces prasinosporus</name>
    <dbReference type="NCBI Taxonomy" id="68256"/>
    <lineage>
        <taxon>Bacteria</taxon>
        <taxon>Bacillati</taxon>
        <taxon>Actinomycetota</taxon>
        <taxon>Actinomycetes</taxon>
        <taxon>Kitasatosporales</taxon>
        <taxon>Streptomycetaceae</taxon>
        <taxon>Streptomyces</taxon>
        <taxon>Streptomyces albogriseolus group</taxon>
    </lineage>
</organism>
<dbReference type="Proteomes" id="UP001501455">
    <property type="component" value="Unassembled WGS sequence"/>
</dbReference>
<feature type="transmembrane region" description="Helical" evidence="8">
    <location>
        <begin position="448"/>
        <end position="467"/>
    </location>
</feature>
<feature type="compositionally biased region" description="Basic and acidic residues" evidence="7">
    <location>
        <begin position="500"/>
        <end position="512"/>
    </location>
</feature>
<feature type="region of interest" description="Disordered" evidence="7">
    <location>
        <begin position="471"/>
        <end position="512"/>
    </location>
</feature>
<dbReference type="InterPro" id="IPR020846">
    <property type="entry name" value="MFS_dom"/>
</dbReference>
<keyword evidence="2" id="KW-0813">Transport</keyword>
<dbReference type="RefSeq" id="WP_063739285.1">
    <property type="nucleotide sequence ID" value="NZ_BAAAXF010000057.1"/>
</dbReference>
<dbReference type="Gene3D" id="1.20.1720.10">
    <property type="entry name" value="Multidrug resistance protein D"/>
    <property type="match status" value="1"/>
</dbReference>
<evidence type="ECO:0000256" key="2">
    <source>
        <dbReference type="ARBA" id="ARBA00022448"/>
    </source>
</evidence>
<sequence length="512" mass="52417">MTRADTHREPPNAAHRWWMLTSVCLAWFLVLADDTAVAIAMPPIGRDLGLDLTGLEWVVNLYTLAFAVLTLWGGMLADRYGARPVFLTGLMAFTVFSLAAGLSPDGPALIGLRAAQGAGAALMGPAALSLLLAAFTGPSRALALGVWSGAGATALAGGPLLGAALTAGFGWRSIFLLNVVLGPVLWAIARRTLPAPQPRARTGPLDLAGGVASAVGLSALIFALTRATVYGWTSPRLWALLAGAVAALALFVVIERRAAAPLLDLSLLRRPNFLVGNVLGLVSLAVMCSVFFFLALYLQLATGATPIRAGLALLPLTLLGAVVAPATGWLVPRVGTRVLIGAGLLLTATGLILLAGIDPGWGSWQLLPGLLVTGLGIGLSTTPITTATLGHVPDHHTGIASAALNASRTIGLSLGIAVMGTIVAAQWPDDLTKTSPAGTDLTTGIADGMWINAALALAAAALAAAAVRAGSRPRAAVPEGAPARSVDGRVPANPGTPRQYPRETPTHRRGER</sequence>
<feature type="transmembrane region" description="Helical" evidence="8">
    <location>
        <begin position="205"/>
        <end position="225"/>
    </location>
</feature>
<dbReference type="EMBL" id="BAAAXF010000057">
    <property type="protein sequence ID" value="GAA3500821.1"/>
    <property type="molecule type" value="Genomic_DNA"/>
</dbReference>
<feature type="transmembrane region" description="Helical" evidence="8">
    <location>
        <begin position="142"/>
        <end position="165"/>
    </location>
</feature>
<proteinExistence type="predicted"/>
<feature type="domain" description="Major facilitator superfamily (MFS) profile" evidence="9">
    <location>
        <begin position="19"/>
        <end position="471"/>
    </location>
</feature>
<protein>
    <submittedName>
        <fullName evidence="10">MFS transporter</fullName>
    </submittedName>
</protein>